<organism evidence="1 2">
    <name type="scientific">Senna tora</name>
    <dbReference type="NCBI Taxonomy" id="362788"/>
    <lineage>
        <taxon>Eukaryota</taxon>
        <taxon>Viridiplantae</taxon>
        <taxon>Streptophyta</taxon>
        <taxon>Embryophyta</taxon>
        <taxon>Tracheophyta</taxon>
        <taxon>Spermatophyta</taxon>
        <taxon>Magnoliopsida</taxon>
        <taxon>eudicotyledons</taxon>
        <taxon>Gunneridae</taxon>
        <taxon>Pentapetalae</taxon>
        <taxon>rosids</taxon>
        <taxon>fabids</taxon>
        <taxon>Fabales</taxon>
        <taxon>Fabaceae</taxon>
        <taxon>Caesalpinioideae</taxon>
        <taxon>Cassia clade</taxon>
        <taxon>Senna</taxon>
    </lineage>
</organism>
<name>A0A834WTL4_9FABA</name>
<dbReference type="EMBL" id="JAAIUW010000005">
    <property type="protein sequence ID" value="KAF7832122.1"/>
    <property type="molecule type" value="Genomic_DNA"/>
</dbReference>
<proteinExistence type="predicted"/>
<accession>A0A834WTL4</accession>
<evidence type="ECO:0000313" key="1">
    <source>
        <dbReference type="EMBL" id="KAF7832122.1"/>
    </source>
</evidence>
<protein>
    <submittedName>
        <fullName evidence="1">Uncharacterized protein</fullName>
    </submittedName>
</protein>
<reference evidence="1" key="1">
    <citation type="submission" date="2020-09" db="EMBL/GenBank/DDBJ databases">
        <title>Genome-Enabled Discovery of Anthraquinone Biosynthesis in Senna tora.</title>
        <authorList>
            <person name="Kang S.-H."/>
            <person name="Pandey R.P."/>
            <person name="Lee C.-M."/>
            <person name="Sim J.-S."/>
            <person name="Jeong J.-T."/>
            <person name="Choi B.-S."/>
            <person name="Jung M."/>
            <person name="Ginzburg D."/>
            <person name="Zhao K."/>
            <person name="Won S.Y."/>
            <person name="Oh T.-J."/>
            <person name="Yu Y."/>
            <person name="Kim N.-H."/>
            <person name="Lee O.R."/>
            <person name="Lee T.-H."/>
            <person name="Bashyal P."/>
            <person name="Kim T.-S."/>
            <person name="Lee W.-H."/>
            <person name="Kawkins C."/>
            <person name="Kim C.-K."/>
            <person name="Kim J.S."/>
            <person name="Ahn B.O."/>
            <person name="Rhee S.Y."/>
            <person name="Sohng J.K."/>
        </authorList>
    </citation>
    <scope>NUCLEOTIDE SEQUENCE</scope>
    <source>
        <tissue evidence="1">Leaf</tissue>
    </source>
</reference>
<keyword evidence="2" id="KW-1185">Reference proteome</keyword>
<dbReference type="AlphaFoldDB" id="A0A834WTL4"/>
<sequence>MAWQKGCKKVWVESDSFIDSSTRIIEGIVRSEK</sequence>
<evidence type="ECO:0000313" key="2">
    <source>
        <dbReference type="Proteomes" id="UP000634136"/>
    </source>
</evidence>
<dbReference type="Proteomes" id="UP000634136">
    <property type="component" value="Unassembled WGS sequence"/>
</dbReference>
<gene>
    <name evidence="1" type="ORF">G2W53_014455</name>
</gene>
<comment type="caution">
    <text evidence="1">The sequence shown here is derived from an EMBL/GenBank/DDBJ whole genome shotgun (WGS) entry which is preliminary data.</text>
</comment>